<dbReference type="RefSeq" id="WP_060817891.1">
    <property type="nucleotide sequence ID" value="NZ_FCOC02000003.1"/>
</dbReference>
<dbReference type="Proteomes" id="UP000054893">
    <property type="component" value="Unassembled WGS sequence"/>
</dbReference>
<dbReference type="PANTHER" id="PTHR13504">
    <property type="entry name" value="FIDO DOMAIN-CONTAINING PROTEIN DDB_G0283145"/>
    <property type="match status" value="1"/>
</dbReference>
<dbReference type="Pfam" id="PF02661">
    <property type="entry name" value="Fic"/>
    <property type="match status" value="1"/>
</dbReference>
<proteinExistence type="predicted"/>
<feature type="domain" description="Fido" evidence="3">
    <location>
        <begin position="131"/>
        <end position="295"/>
    </location>
</feature>
<dbReference type="PANTHER" id="PTHR13504:SF38">
    <property type="entry name" value="FIDO DOMAIN-CONTAINING PROTEIN"/>
    <property type="match status" value="1"/>
</dbReference>
<protein>
    <submittedName>
        <fullName evidence="4">Filamentation induced by cAMP protein Fic</fullName>
    </submittedName>
</protein>
<feature type="binding site" evidence="2">
    <location>
        <begin position="263"/>
        <end position="264"/>
    </location>
    <ligand>
        <name>ATP</name>
        <dbReference type="ChEBI" id="CHEBI:30616"/>
    </ligand>
</feature>
<reference evidence="4 5" key="1">
    <citation type="submission" date="2016-01" db="EMBL/GenBank/DDBJ databases">
        <authorList>
            <person name="Oliw E.H."/>
        </authorList>
    </citation>
    <scope>NUCLEOTIDE SEQUENCE [LARGE SCALE GENOMIC DNA]</scope>
    <source>
        <strain evidence="4">LMG 22029</strain>
    </source>
</reference>
<dbReference type="SUPFAM" id="SSF140931">
    <property type="entry name" value="Fic-like"/>
    <property type="match status" value="1"/>
</dbReference>
<dbReference type="PROSITE" id="PS51459">
    <property type="entry name" value="FIDO"/>
    <property type="match status" value="1"/>
</dbReference>
<feature type="binding site" evidence="2">
    <location>
        <begin position="226"/>
        <end position="233"/>
    </location>
    <ligand>
        <name>ATP</name>
        <dbReference type="ChEBI" id="CHEBI:30616"/>
    </ligand>
</feature>
<accession>A0A158FKC0</accession>
<dbReference type="Gene3D" id="1.10.3290.10">
    <property type="entry name" value="Fido-like domain"/>
    <property type="match status" value="1"/>
</dbReference>
<dbReference type="GO" id="GO:0005524">
    <property type="term" value="F:ATP binding"/>
    <property type="evidence" value="ECO:0007669"/>
    <property type="project" value="UniProtKB-KW"/>
</dbReference>
<evidence type="ECO:0000313" key="4">
    <source>
        <dbReference type="EMBL" id="SAL20051.1"/>
    </source>
</evidence>
<dbReference type="EMBL" id="FCOC02000003">
    <property type="protein sequence ID" value="SAL20051.1"/>
    <property type="molecule type" value="Genomic_DNA"/>
</dbReference>
<evidence type="ECO:0000256" key="2">
    <source>
        <dbReference type="PIRSR" id="PIRSR640198-2"/>
    </source>
</evidence>
<gene>
    <name evidence="4" type="ORF">AWB64_01396</name>
</gene>
<keyword evidence="2" id="KW-0547">Nucleotide-binding</keyword>
<sequence length="417" mass="46479">MIFANKAMTPADSKYPYYAVHQMHPMLPSALKMDALRPLAADVIGQAKDLAAHGMPHLRALLREALRPMNSYYTNKIEGQHTEPLLIERALHEDFSAKPGEAHKQRIAVAHIGTERWGEDTFPAFDSASFFEGSVVQSIHRHLHNQLSAQDLLQTGDDGKEEKITPGAWRDKGVKVGAHIPPDPATVPRFMEEWTSGYRYARAGETAVIALTAAHHRLAWIHPFLDGNGRTARLHTHIGLSALGLTQGLWSPMRGFAREQAAYYQYLIAADQRRKGDYDGRGVLSESGLVEFIDFCMNLYLDQIGFMDGMLQMQAFEARLAQMLAAEATKADTRFLRVEAAQPLAYLGSVASIDRTRFKAMMGLASRTADRALADLFKLGIVSSKTPKGPIELALPLKLFRYLFPRLWPEAEVDTAR</sequence>
<dbReference type="InterPro" id="IPR003812">
    <property type="entry name" value="Fido"/>
</dbReference>
<feature type="binding site" evidence="2">
    <location>
        <begin position="176"/>
        <end position="179"/>
    </location>
    <ligand>
        <name>ATP</name>
        <dbReference type="ChEBI" id="CHEBI:30616"/>
    </ligand>
</feature>
<evidence type="ECO:0000259" key="3">
    <source>
        <dbReference type="PROSITE" id="PS51459"/>
    </source>
</evidence>
<organism evidence="4 5">
    <name type="scientific">Caballeronia sordidicola</name>
    <name type="common">Burkholderia sordidicola</name>
    <dbReference type="NCBI Taxonomy" id="196367"/>
    <lineage>
        <taxon>Bacteria</taxon>
        <taxon>Pseudomonadati</taxon>
        <taxon>Pseudomonadota</taxon>
        <taxon>Betaproteobacteria</taxon>
        <taxon>Burkholderiales</taxon>
        <taxon>Burkholderiaceae</taxon>
        <taxon>Caballeronia</taxon>
    </lineage>
</organism>
<name>A0A158FKC0_CABSO</name>
<dbReference type="OrthoDB" id="9813719at2"/>
<dbReference type="InterPro" id="IPR040198">
    <property type="entry name" value="Fido_containing"/>
</dbReference>
<feature type="active site" evidence="1">
    <location>
        <position position="222"/>
    </location>
</feature>
<evidence type="ECO:0000256" key="1">
    <source>
        <dbReference type="PIRSR" id="PIRSR640198-1"/>
    </source>
</evidence>
<dbReference type="InterPro" id="IPR036597">
    <property type="entry name" value="Fido-like_dom_sf"/>
</dbReference>
<keyword evidence="2" id="KW-0067">ATP-binding</keyword>
<evidence type="ECO:0000313" key="5">
    <source>
        <dbReference type="Proteomes" id="UP000054893"/>
    </source>
</evidence>
<dbReference type="AlphaFoldDB" id="A0A158FKC0"/>